<dbReference type="Pfam" id="PF06585">
    <property type="entry name" value="JHBP"/>
    <property type="match status" value="1"/>
</dbReference>
<dbReference type="SMART" id="SM00700">
    <property type="entry name" value="JHBP"/>
    <property type="match status" value="1"/>
</dbReference>
<dbReference type="InterPro" id="IPR038606">
    <property type="entry name" value="To_sf"/>
</dbReference>
<dbReference type="Gene3D" id="3.15.10.30">
    <property type="entry name" value="Haemolymph juvenile hormone binding protein"/>
    <property type="match status" value="1"/>
</dbReference>
<feature type="non-terminal residue" evidence="1">
    <location>
        <position position="1"/>
    </location>
</feature>
<protein>
    <submittedName>
        <fullName evidence="1">Uncharacterized protein</fullName>
    </submittedName>
</protein>
<gene>
    <name evidence="1" type="ORF">NQ317_018245</name>
</gene>
<evidence type="ECO:0000313" key="1">
    <source>
        <dbReference type="EMBL" id="KAJ8985216.1"/>
    </source>
</evidence>
<comment type="caution">
    <text evidence="1">The sequence shown here is derived from an EMBL/GenBank/DDBJ whole genome shotgun (WGS) entry which is preliminary data.</text>
</comment>
<name>A0ABQ9K3N4_9CUCU</name>
<dbReference type="Proteomes" id="UP001162164">
    <property type="component" value="Unassembled WGS sequence"/>
</dbReference>
<sequence length="233" mass="27075">KGIKLCNKSDPHFNQCLEASIPEGIRTLANGKRELGIPNLVPLLIDKIEINADSKQPNSLTQKVQKRCHLWDARYVHDQHEVHNYIFLIDLDKDCYWQVDVHHPQIKMESDYEIKGQFITFPINSHGKCNITMKNMANTQHMTCERYTKDGETYLRLKTYTIQLTSEDVSFYFSDVFPQNEHIAVEVNKVLKENSVAVFNDLKPGFEKAFSSIFKEITNSVFSKIPMKYIFPE</sequence>
<evidence type="ECO:0000313" key="2">
    <source>
        <dbReference type="Proteomes" id="UP001162164"/>
    </source>
</evidence>
<organism evidence="1 2">
    <name type="scientific">Molorchus minor</name>
    <dbReference type="NCBI Taxonomy" id="1323400"/>
    <lineage>
        <taxon>Eukaryota</taxon>
        <taxon>Metazoa</taxon>
        <taxon>Ecdysozoa</taxon>
        <taxon>Arthropoda</taxon>
        <taxon>Hexapoda</taxon>
        <taxon>Insecta</taxon>
        <taxon>Pterygota</taxon>
        <taxon>Neoptera</taxon>
        <taxon>Endopterygota</taxon>
        <taxon>Coleoptera</taxon>
        <taxon>Polyphaga</taxon>
        <taxon>Cucujiformia</taxon>
        <taxon>Chrysomeloidea</taxon>
        <taxon>Cerambycidae</taxon>
        <taxon>Lamiinae</taxon>
        <taxon>Monochamini</taxon>
        <taxon>Molorchus</taxon>
    </lineage>
</organism>
<dbReference type="EMBL" id="JAPWTJ010000018">
    <property type="protein sequence ID" value="KAJ8985216.1"/>
    <property type="molecule type" value="Genomic_DNA"/>
</dbReference>
<dbReference type="PANTHER" id="PTHR11008:SF32">
    <property type="entry name" value="CIRCADIAN CLOCK-CONTROLLED PROTEIN DAYWAKE-RELATED"/>
    <property type="match status" value="1"/>
</dbReference>
<keyword evidence="2" id="KW-1185">Reference proteome</keyword>
<reference evidence="1" key="1">
    <citation type="journal article" date="2023" name="Insect Mol. Biol.">
        <title>Genome sequencing provides insights into the evolution of gene families encoding plant cell wall-degrading enzymes in longhorned beetles.</title>
        <authorList>
            <person name="Shin N.R."/>
            <person name="Okamura Y."/>
            <person name="Kirsch R."/>
            <person name="Pauchet Y."/>
        </authorList>
    </citation>
    <scope>NUCLEOTIDE SEQUENCE</scope>
    <source>
        <strain evidence="1">MMC_N1</strain>
    </source>
</reference>
<dbReference type="InterPro" id="IPR010562">
    <property type="entry name" value="Haemolymph_juvenile_hormone-bd"/>
</dbReference>
<accession>A0ABQ9K3N4</accession>
<dbReference type="PANTHER" id="PTHR11008">
    <property type="entry name" value="PROTEIN TAKEOUT-LIKE PROTEIN"/>
    <property type="match status" value="1"/>
</dbReference>
<proteinExistence type="predicted"/>